<dbReference type="Proteomes" id="UP000000702">
    <property type="component" value="Unassembled WGS sequence"/>
</dbReference>
<sequence length="142" mass="16580">MIWTTCPWKPSTRRSGVGVGARHHPHTNPARESFWWKQRRLSYKCRTPPSGTSFLYHFPPDHGLGYRTYQFYFNYPVVFEKTYIARNAFLIVDFFWEGLGEKRNDRKRRVMRGTCMSIVVHLWRGRVGGGRVRVASLGRGGG</sequence>
<keyword evidence="2" id="KW-1185">Reference proteome</keyword>
<name>F9W6P3_TRYCI</name>
<protein>
    <submittedName>
        <fullName evidence="1">Uncharacterized protein</fullName>
    </submittedName>
</protein>
<gene>
    <name evidence="1" type="ORF">TCIL3000_0_36910</name>
</gene>
<proteinExistence type="predicted"/>
<reference evidence="1 2" key="2">
    <citation type="journal article" date="2012" name="Proc. Natl. Acad. Sci. U.S.A.">
        <title>Antigenic diversity is generated by distinct evolutionary mechanisms in African trypanosome species.</title>
        <authorList>
            <person name="Jackson A.P."/>
            <person name="Berry A."/>
            <person name="Aslett M."/>
            <person name="Allison H.C."/>
            <person name="Burton P."/>
            <person name="Vavrova-Anderson J."/>
            <person name="Brown R."/>
            <person name="Browne H."/>
            <person name="Corton N."/>
            <person name="Hauser H."/>
            <person name="Gamble J."/>
            <person name="Gilderthorp R."/>
            <person name="Marcello L."/>
            <person name="McQuillan J."/>
            <person name="Otto T.D."/>
            <person name="Quail M.A."/>
            <person name="Sanders M.J."/>
            <person name="van Tonder A."/>
            <person name="Ginger M.L."/>
            <person name="Field M.C."/>
            <person name="Barry J.D."/>
            <person name="Hertz-Fowler C."/>
            <person name="Berriman M."/>
        </authorList>
    </citation>
    <scope>NUCLEOTIDE SEQUENCE [LARGE SCALE GENOMIC DNA]</scope>
    <source>
        <strain evidence="1 2">IL3000</strain>
    </source>
</reference>
<evidence type="ECO:0000313" key="1">
    <source>
        <dbReference type="EMBL" id="CCD12850.1"/>
    </source>
</evidence>
<reference evidence="2" key="1">
    <citation type="submission" date="2011-07" db="EMBL/GenBank/DDBJ databases">
        <title>Divergent evolution of antigenic variation in African trypanosomes.</title>
        <authorList>
            <person name="Jackson A.P."/>
            <person name="Berry A."/>
            <person name="Allison H.C."/>
            <person name="Burton P."/>
            <person name="Anderson J."/>
            <person name="Aslett M."/>
            <person name="Brown R."/>
            <person name="Corton N."/>
            <person name="Harris D."/>
            <person name="Hauser H."/>
            <person name="Gamble J."/>
            <person name="Gilderthorp R."/>
            <person name="McQuillan J."/>
            <person name="Quail M.A."/>
            <person name="Sanders M."/>
            <person name="Van Tonder A."/>
            <person name="Ginger M.L."/>
            <person name="Donelson J.E."/>
            <person name="Field M.C."/>
            <person name="Barry J.D."/>
            <person name="Berriman M."/>
            <person name="Hertz-Fowler C."/>
        </authorList>
    </citation>
    <scope>NUCLEOTIDE SEQUENCE [LARGE SCALE GENOMIC DNA]</scope>
    <source>
        <strain evidence="2">IL3000</strain>
    </source>
</reference>
<comment type="caution">
    <text evidence="1">The sequence shown here is derived from an EMBL/GenBank/DDBJ whole genome shotgun (WGS) entry which is preliminary data.</text>
</comment>
<dbReference type="AlphaFoldDB" id="F9W6P3"/>
<evidence type="ECO:0000313" key="2">
    <source>
        <dbReference type="Proteomes" id="UP000000702"/>
    </source>
</evidence>
<organism evidence="1 2">
    <name type="scientific">Trypanosoma congolense (strain IL3000)</name>
    <dbReference type="NCBI Taxonomy" id="1068625"/>
    <lineage>
        <taxon>Eukaryota</taxon>
        <taxon>Discoba</taxon>
        <taxon>Euglenozoa</taxon>
        <taxon>Kinetoplastea</taxon>
        <taxon>Metakinetoplastina</taxon>
        <taxon>Trypanosomatida</taxon>
        <taxon>Trypanosomatidae</taxon>
        <taxon>Trypanosoma</taxon>
        <taxon>Nannomonas</taxon>
    </lineage>
</organism>
<accession>F9W6P3</accession>
<dbReference type="EMBL" id="CAEQ01000903">
    <property type="protein sequence ID" value="CCD12850.1"/>
    <property type="molecule type" value="Genomic_DNA"/>
</dbReference>